<evidence type="ECO:0000313" key="5">
    <source>
        <dbReference type="EMBL" id="CAF3448534.1"/>
    </source>
</evidence>
<dbReference type="EMBL" id="CAJNXB010001920">
    <property type="protein sequence ID" value="CAF3201986.1"/>
    <property type="molecule type" value="Genomic_DNA"/>
</dbReference>
<feature type="transmembrane region" description="Helical" evidence="1">
    <location>
        <begin position="78"/>
        <end position="97"/>
    </location>
</feature>
<dbReference type="EMBL" id="CAJNYU010000552">
    <property type="protein sequence ID" value="CAF3373481.1"/>
    <property type="molecule type" value="Genomic_DNA"/>
</dbReference>
<dbReference type="EMBL" id="CAJOBP010001288">
    <property type="protein sequence ID" value="CAF4271505.1"/>
    <property type="molecule type" value="Genomic_DNA"/>
</dbReference>
<evidence type="ECO:0000256" key="1">
    <source>
        <dbReference type="SAM" id="Phobius"/>
    </source>
</evidence>
<evidence type="ECO:0000313" key="4">
    <source>
        <dbReference type="EMBL" id="CAF3373481.1"/>
    </source>
</evidence>
<feature type="transmembrane region" description="Helical" evidence="1">
    <location>
        <begin position="7"/>
        <end position="28"/>
    </location>
</feature>
<dbReference type="Proteomes" id="UP000663862">
    <property type="component" value="Unassembled WGS sequence"/>
</dbReference>
<sequence length="145" mass="16728">MSLRNRALRWLQIILTLFYGQVISTAIYEYTIQGICGLILSFRPMYDSVLLIVLGVFMFLFVIYAIPAVWFCHLQMSIISVLILIAIFILTSVKAFIEVKYMGQHSIRIEWATIRIVELVLRILGIVASVLFVMCLKKGYKPENF</sequence>
<dbReference type="Proteomes" id="UP000663873">
    <property type="component" value="Unassembled WGS sequence"/>
</dbReference>
<dbReference type="EMBL" id="CAJOBQ010000058">
    <property type="protein sequence ID" value="CAF4237122.1"/>
    <property type="molecule type" value="Genomic_DNA"/>
</dbReference>
<evidence type="ECO:0000313" key="3">
    <source>
        <dbReference type="EMBL" id="CAF3229992.1"/>
    </source>
</evidence>
<comment type="caution">
    <text evidence="6">The sequence shown here is derived from an EMBL/GenBank/DDBJ whole genome shotgun (WGS) entry which is preliminary data.</text>
</comment>
<organism evidence="6 10">
    <name type="scientific">Rotaria socialis</name>
    <dbReference type="NCBI Taxonomy" id="392032"/>
    <lineage>
        <taxon>Eukaryota</taxon>
        <taxon>Metazoa</taxon>
        <taxon>Spiralia</taxon>
        <taxon>Gnathifera</taxon>
        <taxon>Rotifera</taxon>
        <taxon>Eurotatoria</taxon>
        <taxon>Bdelloidea</taxon>
        <taxon>Philodinida</taxon>
        <taxon>Philodinidae</taxon>
        <taxon>Rotaria</taxon>
    </lineage>
</organism>
<evidence type="ECO:0000313" key="6">
    <source>
        <dbReference type="EMBL" id="CAF4122844.1"/>
    </source>
</evidence>
<name>A0A819WC29_9BILA</name>
<evidence type="ECO:0000313" key="9">
    <source>
        <dbReference type="EMBL" id="CAF4707352.1"/>
    </source>
</evidence>
<dbReference type="EMBL" id="CAJOBR010002836">
    <property type="protein sequence ID" value="CAF4707352.1"/>
    <property type="molecule type" value="Genomic_DNA"/>
</dbReference>
<dbReference type="Proteomes" id="UP000663851">
    <property type="component" value="Unassembled WGS sequence"/>
</dbReference>
<dbReference type="OrthoDB" id="10024558at2759"/>
<keyword evidence="1" id="KW-1133">Transmembrane helix</keyword>
<keyword evidence="11" id="KW-1185">Reference proteome</keyword>
<dbReference type="Proteomes" id="UP000663825">
    <property type="component" value="Unassembled WGS sequence"/>
</dbReference>
<dbReference type="EMBL" id="CAJNYD010000214">
    <property type="protein sequence ID" value="CAF3229992.1"/>
    <property type="molecule type" value="Genomic_DNA"/>
</dbReference>
<evidence type="ECO:0000313" key="7">
    <source>
        <dbReference type="EMBL" id="CAF4237122.1"/>
    </source>
</evidence>
<evidence type="ECO:0000313" key="10">
    <source>
        <dbReference type="Proteomes" id="UP000663851"/>
    </source>
</evidence>
<accession>A0A819WC29</accession>
<dbReference type="Proteomes" id="UP000663833">
    <property type="component" value="Unassembled WGS sequence"/>
</dbReference>
<evidence type="ECO:0000313" key="11">
    <source>
        <dbReference type="Proteomes" id="UP000663873"/>
    </source>
</evidence>
<gene>
    <name evidence="4" type="ORF">FME351_LOCUS6565</name>
    <name evidence="5" type="ORF">GRG538_LOCUS14038</name>
    <name evidence="6" type="ORF">HFQ381_LOCUS2485</name>
    <name evidence="3" type="ORF">LUA448_LOCUS3686</name>
    <name evidence="9" type="ORF">QYT958_LOCUS18147</name>
    <name evidence="2" type="ORF">TIS948_LOCUS12640</name>
    <name evidence="7" type="ORF">TSG867_LOCUS2236</name>
    <name evidence="8" type="ORF">UJA718_LOCUS10806</name>
</gene>
<evidence type="ECO:0000313" key="8">
    <source>
        <dbReference type="EMBL" id="CAF4271505.1"/>
    </source>
</evidence>
<keyword evidence="1" id="KW-0472">Membrane</keyword>
<dbReference type="Proteomes" id="UP000663869">
    <property type="component" value="Unassembled WGS sequence"/>
</dbReference>
<dbReference type="EMBL" id="CAJNYT010002129">
    <property type="protein sequence ID" value="CAF3448534.1"/>
    <property type="molecule type" value="Genomic_DNA"/>
</dbReference>
<reference evidence="6" key="1">
    <citation type="submission" date="2021-02" db="EMBL/GenBank/DDBJ databases">
        <authorList>
            <person name="Nowell W R."/>
        </authorList>
    </citation>
    <scope>NUCLEOTIDE SEQUENCE</scope>
</reference>
<feature type="transmembrane region" description="Helical" evidence="1">
    <location>
        <begin position="117"/>
        <end position="136"/>
    </location>
</feature>
<dbReference type="Proteomes" id="UP000663848">
    <property type="component" value="Unassembled WGS sequence"/>
</dbReference>
<feature type="transmembrane region" description="Helical" evidence="1">
    <location>
        <begin position="48"/>
        <end position="71"/>
    </location>
</feature>
<dbReference type="Proteomes" id="UP000663872">
    <property type="component" value="Unassembled WGS sequence"/>
</dbReference>
<dbReference type="AlphaFoldDB" id="A0A819WC29"/>
<dbReference type="EMBL" id="CAJOBO010000081">
    <property type="protein sequence ID" value="CAF4122844.1"/>
    <property type="molecule type" value="Genomic_DNA"/>
</dbReference>
<keyword evidence="1" id="KW-0812">Transmembrane</keyword>
<protein>
    <submittedName>
        <fullName evidence="6">Uncharacterized protein</fullName>
    </submittedName>
</protein>
<proteinExistence type="predicted"/>
<evidence type="ECO:0000313" key="2">
    <source>
        <dbReference type="EMBL" id="CAF3201986.1"/>
    </source>
</evidence>